<dbReference type="Gene3D" id="1.25.40.10">
    <property type="entry name" value="Tetratricopeptide repeat domain"/>
    <property type="match status" value="1"/>
</dbReference>
<dbReference type="Pfam" id="PF07024">
    <property type="entry name" value="ImpE"/>
    <property type="match status" value="1"/>
</dbReference>
<accession>A0ABX2EDK9</accession>
<dbReference type="SUPFAM" id="SSF144059">
    <property type="entry name" value="ImpE-like"/>
    <property type="match status" value="1"/>
</dbReference>
<evidence type="ECO:0000313" key="3">
    <source>
        <dbReference type="Proteomes" id="UP000737171"/>
    </source>
</evidence>
<protein>
    <submittedName>
        <fullName evidence="2">Virulence protein SciE type</fullName>
    </submittedName>
</protein>
<keyword evidence="3" id="KW-1185">Reference proteome</keyword>
<evidence type="ECO:0000313" key="2">
    <source>
        <dbReference type="EMBL" id="NRF66463.1"/>
    </source>
</evidence>
<feature type="compositionally biased region" description="Acidic residues" evidence="1">
    <location>
        <begin position="268"/>
        <end position="281"/>
    </location>
</feature>
<evidence type="ECO:0000256" key="1">
    <source>
        <dbReference type="SAM" id="MobiDB-lite"/>
    </source>
</evidence>
<dbReference type="InterPro" id="IPR011990">
    <property type="entry name" value="TPR-like_helical_dom_sf"/>
</dbReference>
<dbReference type="InterPro" id="IPR009211">
    <property type="entry name" value="TagJ"/>
</dbReference>
<gene>
    <name evidence="2" type="ORF">HLB44_05660</name>
</gene>
<organism evidence="2 3">
    <name type="scientific">Pseudaquabacterium terrae</name>
    <dbReference type="NCBI Taxonomy" id="2732868"/>
    <lineage>
        <taxon>Bacteria</taxon>
        <taxon>Pseudomonadati</taxon>
        <taxon>Pseudomonadota</taxon>
        <taxon>Betaproteobacteria</taxon>
        <taxon>Burkholderiales</taxon>
        <taxon>Sphaerotilaceae</taxon>
        <taxon>Pseudaquabacterium</taxon>
    </lineage>
</organism>
<name>A0ABX2EDK9_9BURK</name>
<dbReference type="PIRSF" id="PIRSF029288">
    <property type="entry name" value="SciE_ImpE"/>
    <property type="match status" value="1"/>
</dbReference>
<feature type="region of interest" description="Disordered" evidence="1">
    <location>
        <begin position="265"/>
        <end position="287"/>
    </location>
</feature>
<sequence length="287" mass="30454">MTAATDLLAAGDPKGALAALQAQVRGKAADPKLRIFLFQLLSVLGQWQRALDQLRVCGELDASALAMVNTYRTGLQCEAVRDAVMSGHTLPHVFGPPAAWVALLAQALQADASGETAQAAKLRESAFEQAEPTVGTINGEAFEWIADADSRLGPVLEIVINGRYGWVPFSHLQKIVIEAPSDLRDLVWTPAQITFANGGESVALIPTRYAGTATPDADGALLMSRKTEWTELAEGQYRGLGQRVIATSGAELGLLEVREITLETDMPVPEEEDAAAADDDAPAAPQA</sequence>
<reference evidence="2 3" key="1">
    <citation type="submission" date="2020-05" db="EMBL/GenBank/DDBJ databases">
        <title>Aquincola sp. isolate from soil.</title>
        <authorList>
            <person name="Han J."/>
            <person name="Kim D.-U."/>
        </authorList>
    </citation>
    <scope>NUCLEOTIDE SEQUENCE [LARGE SCALE GENOMIC DNA]</scope>
    <source>
        <strain evidence="2 3">S2</strain>
    </source>
</reference>
<comment type="caution">
    <text evidence="2">The sequence shown here is derived from an EMBL/GenBank/DDBJ whole genome shotgun (WGS) entry which is preliminary data.</text>
</comment>
<proteinExistence type="predicted"/>
<dbReference type="Proteomes" id="UP000737171">
    <property type="component" value="Unassembled WGS sequence"/>
</dbReference>
<dbReference type="EMBL" id="JABRWJ010000002">
    <property type="protein sequence ID" value="NRF66463.1"/>
    <property type="molecule type" value="Genomic_DNA"/>
</dbReference>